<dbReference type="Proteomes" id="UP001530315">
    <property type="component" value="Unassembled WGS sequence"/>
</dbReference>
<feature type="transmembrane region" description="Helical" evidence="1">
    <location>
        <begin position="221"/>
        <end position="240"/>
    </location>
</feature>
<name>A0ABD3NNJ2_9STRA</name>
<keyword evidence="1" id="KW-1133">Transmembrane helix</keyword>
<evidence type="ECO:0000313" key="2">
    <source>
        <dbReference type="EMBL" id="KAL3776647.1"/>
    </source>
</evidence>
<accession>A0ABD3NNJ2</accession>
<keyword evidence="1" id="KW-0812">Transmembrane</keyword>
<sequence>MQSILISITKNTMQLHECLLLAVSRPIIEVPGAMLSFDHDAGDSFLPHVSITRSKDRESQRHTRGQIMSTLKCIVSEWGSNAQTNFYIPPQHYAGYSYLFEDNKHSVWNSITHSSVPGLHPIFASAEEHTKLHHFHHDVHNVRAKSSMHTPNMMVSSMISPMTLTSLGNESIQGAFHHSDHSSILISPNGHNIAEFKPAQMTIPYIHPQLKMPVPPLHLPWYYGALCWSFALAGVVMLSLPQNWTLRGGSRVHVGRQEKYQRHWFPYRGFAWALIVWQSPCSFLADYVHMTKISPWHVIDRITACTMMSLEIVKLVIIRPYTRPIIYTLYLTCLGIAMFCFLKGQESLKTLHEDDFVFWHSGWHCYPIMGSIIHSLDYYSNQQYGQYQSFRRTKMRAKSYEKM</sequence>
<keyword evidence="1" id="KW-0472">Membrane</keyword>
<organism evidence="2 3">
    <name type="scientific">Stephanodiscus triporus</name>
    <dbReference type="NCBI Taxonomy" id="2934178"/>
    <lineage>
        <taxon>Eukaryota</taxon>
        <taxon>Sar</taxon>
        <taxon>Stramenopiles</taxon>
        <taxon>Ochrophyta</taxon>
        <taxon>Bacillariophyta</taxon>
        <taxon>Coscinodiscophyceae</taxon>
        <taxon>Thalassiosirophycidae</taxon>
        <taxon>Stephanodiscales</taxon>
        <taxon>Stephanodiscaceae</taxon>
        <taxon>Stephanodiscus</taxon>
    </lineage>
</organism>
<gene>
    <name evidence="2" type="ORF">ACHAW5_010666</name>
</gene>
<keyword evidence="3" id="KW-1185">Reference proteome</keyword>
<comment type="caution">
    <text evidence="2">The sequence shown here is derived from an EMBL/GenBank/DDBJ whole genome shotgun (WGS) entry which is preliminary data.</text>
</comment>
<reference evidence="2 3" key="1">
    <citation type="submission" date="2024-10" db="EMBL/GenBank/DDBJ databases">
        <title>Updated reference genomes for cyclostephanoid diatoms.</title>
        <authorList>
            <person name="Roberts W.R."/>
            <person name="Alverson A.J."/>
        </authorList>
    </citation>
    <scope>NUCLEOTIDE SEQUENCE [LARGE SCALE GENOMIC DNA]</scope>
    <source>
        <strain evidence="2 3">AJA276-08</strain>
    </source>
</reference>
<feature type="transmembrane region" description="Helical" evidence="1">
    <location>
        <begin position="324"/>
        <end position="342"/>
    </location>
</feature>
<proteinExistence type="predicted"/>
<evidence type="ECO:0000256" key="1">
    <source>
        <dbReference type="SAM" id="Phobius"/>
    </source>
</evidence>
<dbReference type="EMBL" id="JALLAZ020001340">
    <property type="protein sequence ID" value="KAL3776647.1"/>
    <property type="molecule type" value="Genomic_DNA"/>
</dbReference>
<dbReference type="AlphaFoldDB" id="A0ABD3NNJ2"/>
<evidence type="ECO:0000313" key="3">
    <source>
        <dbReference type="Proteomes" id="UP001530315"/>
    </source>
</evidence>
<protein>
    <submittedName>
        <fullName evidence="2">Uncharacterized protein</fullName>
    </submittedName>
</protein>